<keyword evidence="3" id="KW-1185">Reference proteome</keyword>
<gene>
    <name evidence="2" type="ORF">M0R45_020181</name>
</gene>
<protein>
    <submittedName>
        <fullName evidence="2">Uncharacterized protein</fullName>
    </submittedName>
</protein>
<accession>A0AAW1X7K5</accession>
<comment type="caution">
    <text evidence="2">The sequence shown here is derived from an EMBL/GenBank/DDBJ whole genome shotgun (WGS) entry which is preliminary data.</text>
</comment>
<name>A0AAW1X7K5_RUBAR</name>
<proteinExistence type="predicted"/>
<dbReference type="Proteomes" id="UP001457282">
    <property type="component" value="Unassembled WGS sequence"/>
</dbReference>
<dbReference type="AlphaFoldDB" id="A0AAW1X7K5"/>
<sequence>MSFFPSISNSQIQTDNSKINASRPPSLSVLRRTLTPLLGQTRTSSPSPPATLIPATLPFGPRGLITIQNGPPFPIGVIDRQDLFSECLLPTIISRDHEPCDL</sequence>
<evidence type="ECO:0000313" key="3">
    <source>
        <dbReference type="Proteomes" id="UP001457282"/>
    </source>
</evidence>
<reference evidence="2 3" key="1">
    <citation type="journal article" date="2023" name="G3 (Bethesda)">
        <title>A chromosome-length genome assembly and annotation of blackberry (Rubus argutus, cv. 'Hillquist').</title>
        <authorList>
            <person name="Bruna T."/>
            <person name="Aryal R."/>
            <person name="Dudchenko O."/>
            <person name="Sargent D.J."/>
            <person name="Mead D."/>
            <person name="Buti M."/>
            <person name="Cavallini A."/>
            <person name="Hytonen T."/>
            <person name="Andres J."/>
            <person name="Pham M."/>
            <person name="Weisz D."/>
            <person name="Mascagni F."/>
            <person name="Usai G."/>
            <person name="Natali L."/>
            <person name="Bassil N."/>
            <person name="Fernandez G.E."/>
            <person name="Lomsadze A."/>
            <person name="Armour M."/>
            <person name="Olukolu B."/>
            <person name="Poorten T."/>
            <person name="Britton C."/>
            <person name="Davik J."/>
            <person name="Ashrafi H."/>
            <person name="Aiden E.L."/>
            <person name="Borodovsky M."/>
            <person name="Worthington M."/>
        </authorList>
    </citation>
    <scope>NUCLEOTIDE SEQUENCE [LARGE SCALE GENOMIC DNA]</scope>
    <source>
        <strain evidence="2">PI 553951</strain>
    </source>
</reference>
<feature type="region of interest" description="Disordered" evidence="1">
    <location>
        <begin position="1"/>
        <end position="25"/>
    </location>
</feature>
<dbReference type="EMBL" id="JBEDUW010000004">
    <property type="protein sequence ID" value="KAK9932963.1"/>
    <property type="molecule type" value="Genomic_DNA"/>
</dbReference>
<evidence type="ECO:0000256" key="1">
    <source>
        <dbReference type="SAM" id="MobiDB-lite"/>
    </source>
</evidence>
<evidence type="ECO:0000313" key="2">
    <source>
        <dbReference type="EMBL" id="KAK9932963.1"/>
    </source>
</evidence>
<organism evidence="2 3">
    <name type="scientific">Rubus argutus</name>
    <name type="common">Southern blackberry</name>
    <dbReference type="NCBI Taxonomy" id="59490"/>
    <lineage>
        <taxon>Eukaryota</taxon>
        <taxon>Viridiplantae</taxon>
        <taxon>Streptophyta</taxon>
        <taxon>Embryophyta</taxon>
        <taxon>Tracheophyta</taxon>
        <taxon>Spermatophyta</taxon>
        <taxon>Magnoliopsida</taxon>
        <taxon>eudicotyledons</taxon>
        <taxon>Gunneridae</taxon>
        <taxon>Pentapetalae</taxon>
        <taxon>rosids</taxon>
        <taxon>fabids</taxon>
        <taxon>Rosales</taxon>
        <taxon>Rosaceae</taxon>
        <taxon>Rosoideae</taxon>
        <taxon>Rosoideae incertae sedis</taxon>
        <taxon>Rubus</taxon>
    </lineage>
</organism>